<dbReference type="AlphaFoldDB" id="A0AAF1AJ70"/>
<sequence>MASFLALLCFGLSQFLMFQFMAASDPTKGFVSLPFNTSVYRIQRPYDKKENQRYSFKNGVHKFWVFANDKPHTTTSHTKPRTELAVQGYVYSSGVWEFAADAYVPKGTSGVTIMQVFGATAPHASTLMLRVYNGALKYYQDNVLVGNVYNRWFHVNVVHDVDAAKVMVYIDGQLKLTADGRGGDSHYFKCGVYAQTSDSFRMESRWKNIQVLRHN</sequence>
<reference evidence="3" key="1">
    <citation type="journal article" date="2016" name="Nat. Genet.">
        <title>A high-quality carrot genome assembly provides new insights into carotenoid accumulation and asterid genome evolution.</title>
        <authorList>
            <person name="Iorizzo M."/>
            <person name="Ellison S."/>
            <person name="Senalik D."/>
            <person name="Zeng P."/>
            <person name="Satapoomin P."/>
            <person name="Huang J."/>
            <person name="Bowman M."/>
            <person name="Iovene M."/>
            <person name="Sanseverino W."/>
            <person name="Cavagnaro P."/>
            <person name="Yildiz M."/>
            <person name="Macko-Podgorni A."/>
            <person name="Moranska E."/>
            <person name="Grzebelus E."/>
            <person name="Grzebelus D."/>
            <person name="Ashrafi H."/>
            <person name="Zheng Z."/>
            <person name="Cheng S."/>
            <person name="Spooner D."/>
            <person name="Van Deynze A."/>
            <person name="Simon P."/>
        </authorList>
    </citation>
    <scope>NUCLEOTIDE SEQUENCE</scope>
    <source>
        <tissue evidence="3">Leaf</tissue>
    </source>
</reference>
<evidence type="ECO:0000259" key="2">
    <source>
        <dbReference type="Pfam" id="PF08787"/>
    </source>
</evidence>
<dbReference type="EMBL" id="CP093343">
    <property type="protein sequence ID" value="WOG82186.1"/>
    <property type="molecule type" value="Genomic_DNA"/>
</dbReference>
<feature type="chain" id="PRO_5041918012" description="Alginate lyase 2 domain-containing protein" evidence="1">
    <location>
        <begin position="24"/>
        <end position="215"/>
    </location>
</feature>
<dbReference type="PANTHER" id="PTHR33681:SF20">
    <property type="entry name" value="ALGINATE LYASE 2 DOMAIN-CONTAINING PROTEIN"/>
    <property type="match status" value="1"/>
</dbReference>
<gene>
    <name evidence="3" type="ORF">DCAR_0101348</name>
</gene>
<dbReference type="InterPro" id="IPR014895">
    <property type="entry name" value="Alginate_lyase_2"/>
</dbReference>
<feature type="signal peptide" evidence="1">
    <location>
        <begin position="1"/>
        <end position="23"/>
    </location>
</feature>
<accession>A0AAF1AJ70</accession>
<dbReference type="PANTHER" id="PTHR33681">
    <property type="entry name" value="BINDING PROTEIN, PUTATIVE, EXPRESSED-RELATED"/>
    <property type="match status" value="1"/>
</dbReference>
<dbReference type="SUPFAM" id="SSF49899">
    <property type="entry name" value="Concanavalin A-like lectins/glucanases"/>
    <property type="match status" value="1"/>
</dbReference>
<dbReference type="Pfam" id="PF08787">
    <property type="entry name" value="Alginate_lyase2"/>
    <property type="match status" value="1"/>
</dbReference>
<dbReference type="Proteomes" id="UP000077755">
    <property type="component" value="Chromosome 1"/>
</dbReference>
<evidence type="ECO:0000256" key="1">
    <source>
        <dbReference type="SAM" id="SignalP"/>
    </source>
</evidence>
<evidence type="ECO:0000313" key="4">
    <source>
        <dbReference type="Proteomes" id="UP000077755"/>
    </source>
</evidence>
<keyword evidence="4" id="KW-1185">Reference proteome</keyword>
<reference evidence="3" key="2">
    <citation type="submission" date="2022-03" db="EMBL/GenBank/DDBJ databases">
        <title>Draft title - Genomic analysis of global carrot germplasm unveils the trajectory of domestication and the origin of high carotenoid orange carrot.</title>
        <authorList>
            <person name="Iorizzo M."/>
            <person name="Ellison S."/>
            <person name="Senalik D."/>
            <person name="Macko-Podgorni A."/>
            <person name="Grzebelus D."/>
            <person name="Bostan H."/>
            <person name="Rolling W."/>
            <person name="Curaba J."/>
            <person name="Simon P."/>
        </authorList>
    </citation>
    <scope>NUCLEOTIDE SEQUENCE</scope>
    <source>
        <tissue evidence="3">Leaf</tissue>
    </source>
</reference>
<proteinExistence type="predicted"/>
<feature type="domain" description="Alginate lyase 2" evidence="2">
    <location>
        <begin position="36"/>
        <end position="211"/>
    </location>
</feature>
<evidence type="ECO:0000313" key="3">
    <source>
        <dbReference type="EMBL" id="WOG82186.1"/>
    </source>
</evidence>
<protein>
    <recommendedName>
        <fullName evidence="2">Alginate lyase 2 domain-containing protein</fullName>
    </recommendedName>
</protein>
<keyword evidence="1" id="KW-0732">Signal</keyword>
<dbReference type="Gene3D" id="2.60.120.200">
    <property type="match status" value="1"/>
</dbReference>
<organism evidence="3 4">
    <name type="scientific">Daucus carota subsp. sativus</name>
    <name type="common">Carrot</name>
    <dbReference type="NCBI Taxonomy" id="79200"/>
    <lineage>
        <taxon>Eukaryota</taxon>
        <taxon>Viridiplantae</taxon>
        <taxon>Streptophyta</taxon>
        <taxon>Embryophyta</taxon>
        <taxon>Tracheophyta</taxon>
        <taxon>Spermatophyta</taxon>
        <taxon>Magnoliopsida</taxon>
        <taxon>eudicotyledons</taxon>
        <taxon>Gunneridae</taxon>
        <taxon>Pentapetalae</taxon>
        <taxon>asterids</taxon>
        <taxon>campanulids</taxon>
        <taxon>Apiales</taxon>
        <taxon>Apiaceae</taxon>
        <taxon>Apioideae</taxon>
        <taxon>Scandiceae</taxon>
        <taxon>Daucinae</taxon>
        <taxon>Daucus</taxon>
        <taxon>Daucus sect. Daucus</taxon>
    </lineage>
</organism>
<dbReference type="KEGG" id="dcr:108218966"/>
<name>A0AAF1AJ70_DAUCS</name>
<dbReference type="InterPro" id="IPR013320">
    <property type="entry name" value="ConA-like_dom_sf"/>
</dbReference>